<proteinExistence type="predicted"/>
<keyword evidence="2" id="KW-1185">Reference proteome</keyword>
<reference evidence="1" key="1">
    <citation type="submission" date="2020-06" db="EMBL/GenBank/DDBJ databases">
        <title>WGS assembly of Ceratodon purpureus strain R40.</title>
        <authorList>
            <person name="Carey S.B."/>
            <person name="Jenkins J."/>
            <person name="Shu S."/>
            <person name="Lovell J.T."/>
            <person name="Sreedasyam A."/>
            <person name="Maumus F."/>
            <person name="Tiley G.P."/>
            <person name="Fernandez-Pozo N."/>
            <person name="Barry K."/>
            <person name="Chen C."/>
            <person name="Wang M."/>
            <person name="Lipzen A."/>
            <person name="Daum C."/>
            <person name="Saski C.A."/>
            <person name="Payton A.C."/>
            <person name="Mcbreen J.C."/>
            <person name="Conrad R.E."/>
            <person name="Kollar L.M."/>
            <person name="Olsson S."/>
            <person name="Huttunen S."/>
            <person name="Landis J.B."/>
            <person name="Wickett N.J."/>
            <person name="Johnson M.G."/>
            <person name="Rensing S.A."/>
            <person name="Grimwood J."/>
            <person name="Schmutz J."/>
            <person name="Mcdaniel S.F."/>
        </authorList>
    </citation>
    <scope>NUCLEOTIDE SEQUENCE</scope>
    <source>
        <strain evidence="1">R40</strain>
    </source>
</reference>
<evidence type="ECO:0000313" key="1">
    <source>
        <dbReference type="EMBL" id="KAG0573756.1"/>
    </source>
</evidence>
<name>A0A8T0HSE1_CERPU</name>
<evidence type="ECO:0000313" key="2">
    <source>
        <dbReference type="Proteomes" id="UP000822688"/>
    </source>
</evidence>
<sequence length="67" mass="7992">MHFGRHQSRRRGRIISVKRTVLLLLQQVWNLIKYFLEYLDVLISVARKTDSVRTGKLTTEKRLKARP</sequence>
<comment type="caution">
    <text evidence="1">The sequence shown here is derived from an EMBL/GenBank/DDBJ whole genome shotgun (WGS) entry which is preliminary data.</text>
</comment>
<gene>
    <name evidence="1" type="ORF">KC19_VG207000</name>
</gene>
<protein>
    <submittedName>
        <fullName evidence="1">Uncharacterized protein</fullName>
    </submittedName>
</protein>
<dbReference type="EMBL" id="CM026426">
    <property type="protein sequence ID" value="KAG0573756.1"/>
    <property type="molecule type" value="Genomic_DNA"/>
</dbReference>
<accession>A0A8T0HSE1</accession>
<dbReference type="Proteomes" id="UP000822688">
    <property type="component" value="Chromosome V"/>
</dbReference>
<dbReference type="AlphaFoldDB" id="A0A8T0HSE1"/>
<organism evidence="1 2">
    <name type="scientific">Ceratodon purpureus</name>
    <name type="common">Fire moss</name>
    <name type="synonym">Dicranum purpureum</name>
    <dbReference type="NCBI Taxonomy" id="3225"/>
    <lineage>
        <taxon>Eukaryota</taxon>
        <taxon>Viridiplantae</taxon>
        <taxon>Streptophyta</taxon>
        <taxon>Embryophyta</taxon>
        <taxon>Bryophyta</taxon>
        <taxon>Bryophytina</taxon>
        <taxon>Bryopsida</taxon>
        <taxon>Dicranidae</taxon>
        <taxon>Pseudoditrichales</taxon>
        <taxon>Ditrichaceae</taxon>
        <taxon>Ceratodon</taxon>
    </lineage>
</organism>